<protein>
    <submittedName>
        <fullName evidence="1">Uncharacterized protein</fullName>
    </submittedName>
</protein>
<sequence>MDLSRIMFRTLTARVLRTACCLGPAAAVGCSTDFAQRAEQRAPDRLRGVNVSYDVAGMGAPDPVRPQEPVQSPYASVKPATMLVWWQTADGVVHQKEVETRGGTINPERFAGSLWVEVTAVGSRPKRLTTMPSTTPVTD</sequence>
<dbReference type="Proteomes" id="UP000593765">
    <property type="component" value="Chromosome"/>
</dbReference>
<dbReference type="PROSITE" id="PS51257">
    <property type="entry name" value="PROKAR_LIPOPROTEIN"/>
    <property type="match status" value="1"/>
</dbReference>
<dbReference type="AlphaFoldDB" id="A0A7M2X336"/>
<dbReference type="KEGG" id="hbs:IPV69_12070"/>
<accession>A0A7M2X336</accession>
<organism evidence="1 2">
    <name type="scientific">Humisphaera borealis</name>
    <dbReference type="NCBI Taxonomy" id="2807512"/>
    <lineage>
        <taxon>Bacteria</taxon>
        <taxon>Pseudomonadati</taxon>
        <taxon>Planctomycetota</taxon>
        <taxon>Phycisphaerae</taxon>
        <taxon>Tepidisphaerales</taxon>
        <taxon>Tepidisphaeraceae</taxon>
        <taxon>Humisphaera</taxon>
    </lineage>
</organism>
<evidence type="ECO:0000313" key="2">
    <source>
        <dbReference type="Proteomes" id="UP000593765"/>
    </source>
</evidence>
<gene>
    <name evidence="1" type="ORF">IPV69_12070</name>
</gene>
<dbReference type="RefSeq" id="WP_206295366.1">
    <property type="nucleotide sequence ID" value="NZ_CP063458.1"/>
</dbReference>
<evidence type="ECO:0000313" key="1">
    <source>
        <dbReference type="EMBL" id="QOV92039.1"/>
    </source>
</evidence>
<dbReference type="EMBL" id="CP063458">
    <property type="protein sequence ID" value="QOV92039.1"/>
    <property type="molecule type" value="Genomic_DNA"/>
</dbReference>
<name>A0A7M2X336_9BACT</name>
<proteinExistence type="predicted"/>
<reference evidence="1 2" key="1">
    <citation type="submission" date="2020-10" db="EMBL/GenBank/DDBJ databases">
        <title>Wide distribution of Phycisphaera-like planctomycetes from WD2101 soil group in peatlands and genome analysis of the first cultivated representative.</title>
        <authorList>
            <person name="Dedysh S.N."/>
            <person name="Beletsky A.V."/>
            <person name="Ivanova A."/>
            <person name="Kulichevskaya I.S."/>
            <person name="Suzina N.E."/>
            <person name="Philippov D.A."/>
            <person name="Rakitin A.L."/>
            <person name="Mardanov A.V."/>
            <person name="Ravin N.V."/>
        </authorList>
    </citation>
    <scope>NUCLEOTIDE SEQUENCE [LARGE SCALE GENOMIC DNA]</scope>
    <source>
        <strain evidence="1 2">M1803</strain>
    </source>
</reference>
<keyword evidence="2" id="KW-1185">Reference proteome</keyword>